<comment type="caution">
    <text evidence="1">The sequence shown here is derived from an EMBL/GenBank/DDBJ whole genome shotgun (WGS) entry which is preliminary data.</text>
</comment>
<dbReference type="Proteomes" id="UP000023152">
    <property type="component" value="Unassembled WGS sequence"/>
</dbReference>
<name>X6P549_RETFI</name>
<organism evidence="1 2">
    <name type="scientific">Reticulomyxa filosa</name>
    <dbReference type="NCBI Taxonomy" id="46433"/>
    <lineage>
        <taxon>Eukaryota</taxon>
        <taxon>Sar</taxon>
        <taxon>Rhizaria</taxon>
        <taxon>Retaria</taxon>
        <taxon>Foraminifera</taxon>
        <taxon>Monothalamids</taxon>
        <taxon>Reticulomyxidae</taxon>
        <taxon>Reticulomyxa</taxon>
    </lineage>
</organism>
<dbReference type="EMBL" id="ASPP01003200">
    <property type="protein sequence ID" value="ETO33675.1"/>
    <property type="molecule type" value="Genomic_DNA"/>
</dbReference>
<evidence type="ECO:0000313" key="1">
    <source>
        <dbReference type="EMBL" id="ETO33675.1"/>
    </source>
</evidence>
<reference evidence="1 2" key="1">
    <citation type="journal article" date="2013" name="Curr. Biol.">
        <title>The Genome of the Foraminiferan Reticulomyxa filosa.</title>
        <authorList>
            <person name="Glockner G."/>
            <person name="Hulsmann N."/>
            <person name="Schleicher M."/>
            <person name="Noegel A.A."/>
            <person name="Eichinger L."/>
            <person name="Gallinger C."/>
            <person name="Pawlowski J."/>
            <person name="Sierra R."/>
            <person name="Euteneuer U."/>
            <person name="Pillet L."/>
            <person name="Moustafa A."/>
            <person name="Platzer M."/>
            <person name="Groth M."/>
            <person name="Szafranski K."/>
            <person name="Schliwa M."/>
        </authorList>
    </citation>
    <scope>NUCLEOTIDE SEQUENCE [LARGE SCALE GENOMIC DNA]</scope>
</reference>
<protein>
    <submittedName>
        <fullName evidence="1">Uncharacterized protein</fullName>
    </submittedName>
</protein>
<proteinExistence type="predicted"/>
<sequence>MQHNEEKKINEVTFENVWKKNMQIRRQFLCTNTPTIVTTIKFKELKPVTSVIKFIGLKSKNALSKKVLAYIFWKFQNIICSFCTHNFNDAKNGQIEKKEDQDGKQIVRKPKCDIYVRHSLLKQ</sequence>
<gene>
    <name evidence="1" type="ORF">RFI_03418</name>
</gene>
<keyword evidence="2" id="KW-1185">Reference proteome</keyword>
<accession>X6P549</accession>
<dbReference type="AlphaFoldDB" id="X6P549"/>
<evidence type="ECO:0000313" key="2">
    <source>
        <dbReference type="Proteomes" id="UP000023152"/>
    </source>
</evidence>